<dbReference type="RefSeq" id="XP_003663140.1">
    <property type="nucleotide sequence ID" value="XM_003663092.1"/>
</dbReference>
<accession>G2QBF2</accession>
<keyword evidence="2" id="KW-1185">Reference proteome</keyword>
<gene>
    <name evidence="1" type="ORF">MYCTH_2062435</name>
</gene>
<dbReference type="InParanoid" id="G2QBF2"/>
<dbReference type="eggNOG" id="ENOG502S6BE">
    <property type="taxonomic scope" value="Eukaryota"/>
</dbReference>
<dbReference type="VEuPathDB" id="FungiDB:MYCTH_2062435"/>
<dbReference type="KEGG" id="mtm:MYCTH_2062435"/>
<dbReference type="EMBL" id="CP003004">
    <property type="protein sequence ID" value="AEO57895.1"/>
    <property type="molecule type" value="Genomic_DNA"/>
</dbReference>
<dbReference type="HOGENOM" id="CLU_040458_0_0_1"/>
<organism evidence="1 2">
    <name type="scientific">Thermothelomyces thermophilus (strain ATCC 42464 / BCRC 31852 / DSM 1799)</name>
    <name type="common">Sporotrichum thermophile</name>
    <dbReference type="NCBI Taxonomy" id="573729"/>
    <lineage>
        <taxon>Eukaryota</taxon>
        <taxon>Fungi</taxon>
        <taxon>Dikarya</taxon>
        <taxon>Ascomycota</taxon>
        <taxon>Pezizomycotina</taxon>
        <taxon>Sordariomycetes</taxon>
        <taxon>Sordariomycetidae</taxon>
        <taxon>Sordariales</taxon>
        <taxon>Chaetomiaceae</taxon>
        <taxon>Thermothelomyces</taxon>
    </lineage>
</organism>
<dbReference type="AlphaFoldDB" id="G2QBF2"/>
<sequence length="340" mass="38409">MSRSVQNQEEQIRQVQALVFEGIGSDSWAAGDDGTVRADLENLHSRLKSWAKKYAIEDMREIRKLVAEEYNTFIQLLAEVVHLNSGVSSPIEHLESPLMNKKSPAMCIQGLLAHHVYSRVISQPFFVFGDGATLLQSIFKQIQQGMWDTLRCIDQNESHMLRSRTLRLLATPPPSANQGNGTHDSYRALQKATCRELAGVFYNSPARHLIKPASRADGEAASHCFNDLESIMQYAGELSHRLWSRRTTLRVRTLHDLRETPFREGFEYMRAHPLHRLYEDDDRCDGWFASVVTHPAVVGLGSSDGKDYSTPRVWIKAEVWLAEDAANGAARGGEESRVYK</sequence>
<name>G2QBF2_THET4</name>
<dbReference type="Proteomes" id="UP000007322">
    <property type="component" value="Chromosome 3"/>
</dbReference>
<dbReference type="GeneID" id="11507766"/>
<protein>
    <submittedName>
        <fullName evidence="1">Uncharacterized protein</fullName>
    </submittedName>
</protein>
<dbReference type="OMA" id="ENYHIAR"/>
<evidence type="ECO:0000313" key="1">
    <source>
        <dbReference type="EMBL" id="AEO57895.1"/>
    </source>
</evidence>
<proteinExistence type="predicted"/>
<evidence type="ECO:0000313" key="2">
    <source>
        <dbReference type="Proteomes" id="UP000007322"/>
    </source>
</evidence>
<reference evidence="1 2" key="1">
    <citation type="journal article" date="2011" name="Nat. Biotechnol.">
        <title>Comparative genomic analysis of the thermophilic biomass-degrading fungi Myceliophthora thermophila and Thielavia terrestris.</title>
        <authorList>
            <person name="Berka R.M."/>
            <person name="Grigoriev I.V."/>
            <person name="Otillar R."/>
            <person name="Salamov A."/>
            <person name="Grimwood J."/>
            <person name="Reid I."/>
            <person name="Ishmael N."/>
            <person name="John T."/>
            <person name="Darmond C."/>
            <person name="Moisan M.-C."/>
            <person name="Henrissat B."/>
            <person name="Coutinho P.M."/>
            <person name="Lombard V."/>
            <person name="Natvig D.O."/>
            <person name="Lindquist E."/>
            <person name="Schmutz J."/>
            <person name="Lucas S."/>
            <person name="Harris P."/>
            <person name="Powlowski J."/>
            <person name="Bellemare A."/>
            <person name="Taylor D."/>
            <person name="Butler G."/>
            <person name="de Vries R.P."/>
            <person name="Allijn I.E."/>
            <person name="van den Brink J."/>
            <person name="Ushinsky S."/>
            <person name="Storms R."/>
            <person name="Powell A.J."/>
            <person name="Paulsen I.T."/>
            <person name="Elbourne L.D.H."/>
            <person name="Baker S.E."/>
            <person name="Magnuson J."/>
            <person name="LaBoissiere S."/>
            <person name="Clutterbuck A.J."/>
            <person name="Martinez D."/>
            <person name="Wogulis M."/>
            <person name="de Leon A.L."/>
            <person name="Rey M.W."/>
            <person name="Tsang A."/>
        </authorList>
    </citation>
    <scope>NUCLEOTIDE SEQUENCE [LARGE SCALE GENOMIC DNA]</scope>
    <source>
        <strain evidence="2">ATCC 42464 / BCRC 31852 / DSM 1799</strain>
    </source>
</reference>
<dbReference type="OrthoDB" id="5240544at2759"/>